<keyword evidence="2" id="KW-1185">Reference proteome</keyword>
<dbReference type="InterPro" id="IPR012337">
    <property type="entry name" value="RNaseH-like_sf"/>
</dbReference>
<evidence type="ECO:0000313" key="2">
    <source>
        <dbReference type="Proteomes" id="UP001054821"/>
    </source>
</evidence>
<evidence type="ECO:0000313" key="1">
    <source>
        <dbReference type="EMBL" id="KAI5328026.1"/>
    </source>
</evidence>
<proteinExistence type="predicted"/>
<accession>A0AAD4Z090</accession>
<dbReference type="SUPFAM" id="SSF53098">
    <property type="entry name" value="Ribonuclease H-like"/>
    <property type="match status" value="1"/>
</dbReference>
<dbReference type="AlphaFoldDB" id="A0AAD4Z090"/>
<dbReference type="EMBL" id="JAJFAZ020000005">
    <property type="protein sequence ID" value="KAI5328026.1"/>
    <property type="molecule type" value="Genomic_DNA"/>
</dbReference>
<protein>
    <recommendedName>
        <fullName evidence="3">Integrase catalytic domain-containing protein</fullName>
    </recommendedName>
</protein>
<dbReference type="Proteomes" id="UP001054821">
    <property type="component" value="Chromosome 5"/>
</dbReference>
<dbReference type="InterPro" id="IPR036397">
    <property type="entry name" value="RNaseH_sf"/>
</dbReference>
<evidence type="ECO:0008006" key="3">
    <source>
        <dbReference type="Google" id="ProtNLM"/>
    </source>
</evidence>
<sequence length="102" mass="11712">MGRLIKSAHFLPVRAKYSLNKLAQIFTDEIVRIYGVPFSTTFHPQTDGQSERMIQTLKGMLRTCLLQFRGDWEEKLPLVEFASNDNCQTSIEMSPIDVLYGK</sequence>
<comment type="caution">
    <text evidence="1">The sequence shown here is derived from an EMBL/GenBank/DDBJ whole genome shotgun (WGS) entry which is preliminary data.</text>
</comment>
<dbReference type="GO" id="GO:0003676">
    <property type="term" value="F:nucleic acid binding"/>
    <property type="evidence" value="ECO:0007669"/>
    <property type="project" value="InterPro"/>
</dbReference>
<gene>
    <name evidence="1" type="ORF">L3X38_027422</name>
</gene>
<reference evidence="1 2" key="1">
    <citation type="journal article" date="2022" name="G3 (Bethesda)">
        <title>Whole-genome sequence and methylome profiling of the almond [Prunus dulcis (Mill.) D.A. Webb] cultivar 'Nonpareil'.</title>
        <authorList>
            <person name="D'Amico-Willman K.M."/>
            <person name="Ouma W.Z."/>
            <person name="Meulia T."/>
            <person name="Sideli G.M."/>
            <person name="Gradziel T.M."/>
            <person name="Fresnedo-Ramirez J."/>
        </authorList>
    </citation>
    <scope>NUCLEOTIDE SEQUENCE [LARGE SCALE GENOMIC DNA]</scope>
    <source>
        <strain evidence="1">Clone GOH B32 T37-40</strain>
    </source>
</reference>
<dbReference type="Gene3D" id="3.30.420.10">
    <property type="entry name" value="Ribonuclease H-like superfamily/Ribonuclease H"/>
    <property type="match status" value="1"/>
</dbReference>
<dbReference type="PANTHER" id="PTHR45835">
    <property type="entry name" value="YALI0A06105P"/>
    <property type="match status" value="1"/>
</dbReference>
<dbReference type="PANTHER" id="PTHR45835:SF99">
    <property type="entry name" value="CHROMO DOMAIN-CONTAINING PROTEIN-RELATED"/>
    <property type="match status" value="1"/>
</dbReference>
<organism evidence="1 2">
    <name type="scientific">Prunus dulcis</name>
    <name type="common">Almond</name>
    <name type="synonym">Amygdalus dulcis</name>
    <dbReference type="NCBI Taxonomy" id="3755"/>
    <lineage>
        <taxon>Eukaryota</taxon>
        <taxon>Viridiplantae</taxon>
        <taxon>Streptophyta</taxon>
        <taxon>Embryophyta</taxon>
        <taxon>Tracheophyta</taxon>
        <taxon>Spermatophyta</taxon>
        <taxon>Magnoliopsida</taxon>
        <taxon>eudicotyledons</taxon>
        <taxon>Gunneridae</taxon>
        <taxon>Pentapetalae</taxon>
        <taxon>rosids</taxon>
        <taxon>fabids</taxon>
        <taxon>Rosales</taxon>
        <taxon>Rosaceae</taxon>
        <taxon>Amygdaloideae</taxon>
        <taxon>Amygdaleae</taxon>
        <taxon>Prunus</taxon>
    </lineage>
</organism>
<name>A0AAD4Z090_PRUDU</name>